<name>A0A0R1WMH5_9LACO</name>
<dbReference type="SUPFAM" id="SSF48150">
    <property type="entry name" value="DNA-glycosylase"/>
    <property type="match status" value="1"/>
</dbReference>
<feature type="binding site" evidence="1">
    <location>
        <position position="10"/>
    </location>
    <ligand>
        <name>Zn(2+)</name>
        <dbReference type="ChEBI" id="CHEBI:29105"/>
    </ligand>
</feature>
<proteinExistence type="predicted"/>
<feature type="binding site" evidence="1">
    <location>
        <position position="182"/>
    </location>
    <ligand>
        <name>Zn(2+)</name>
        <dbReference type="ChEBI" id="CHEBI:29105"/>
    </ligand>
</feature>
<dbReference type="RefSeq" id="WP_225349667.1">
    <property type="nucleotide sequence ID" value="NZ_BAML01000001.1"/>
</dbReference>
<accession>A0A0R1WMH5</accession>
<dbReference type="eggNOG" id="COG2818">
    <property type="taxonomic scope" value="Bacteria"/>
</dbReference>
<dbReference type="GO" id="GO:0006284">
    <property type="term" value="P:base-excision repair"/>
    <property type="evidence" value="ECO:0007669"/>
    <property type="project" value="InterPro"/>
</dbReference>
<evidence type="ECO:0000313" key="3">
    <source>
        <dbReference type="Proteomes" id="UP000051054"/>
    </source>
</evidence>
<feature type="binding site" evidence="1">
    <location>
        <position position="24"/>
    </location>
    <ligand>
        <name>Zn(2+)</name>
        <dbReference type="ChEBI" id="CHEBI:29105"/>
    </ligand>
</feature>
<keyword evidence="1" id="KW-0862">Zinc</keyword>
<dbReference type="PANTHER" id="PTHR30037">
    <property type="entry name" value="DNA-3-METHYLADENINE GLYCOSYLASE 1"/>
    <property type="match status" value="1"/>
</dbReference>
<feature type="binding site" evidence="1">
    <location>
        <position position="186"/>
    </location>
    <ligand>
        <name>Zn(2+)</name>
        <dbReference type="ChEBI" id="CHEBI:29105"/>
    </ligand>
</feature>
<dbReference type="GO" id="GO:0008725">
    <property type="term" value="F:DNA-3-methyladenine glycosylase activity"/>
    <property type="evidence" value="ECO:0007669"/>
    <property type="project" value="InterPro"/>
</dbReference>
<dbReference type="Proteomes" id="UP000051054">
    <property type="component" value="Unassembled WGS sequence"/>
</dbReference>
<sequence>MKEGVNMTTCSWSYQKSESLQAYHELEWGKPEYNENKIFEILALESLQSGLKWELILERRENLRKAFLDFDPDKIANFTEVEVEQLMQNPTIIRNRNKIQAIINNAKLVKQMHQENKKLSEYFWNIIHYQPIINHYHHQEEIPKETELSRQIAKSLKKKGFKFVGPVTIYSFMQASGMVDDHLVNCDVKLNN</sequence>
<keyword evidence="3" id="KW-1185">Reference proteome</keyword>
<evidence type="ECO:0000256" key="1">
    <source>
        <dbReference type="PIRSR" id="PIRSR605019-1"/>
    </source>
</evidence>
<gene>
    <name evidence="2" type="ORF">FC40_GL000902</name>
</gene>
<dbReference type="GO" id="GO:0046872">
    <property type="term" value="F:metal ion binding"/>
    <property type="evidence" value="ECO:0007669"/>
    <property type="project" value="UniProtKB-KW"/>
</dbReference>
<dbReference type="InterPro" id="IPR052891">
    <property type="entry name" value="DNA-3mA_glycosylase"/>
</dbReference>
<dbReference type="STRING" id="1423755.FC40_GL000902"/>
<dbReference type="Pfam" id="PF03352">
    <property type="entry name" value="Adenine_glyco"/>
    <property type="match status" value="1"/>
</dbReference>
<keyword evidence="1" id="KW-0479">Metal-binding</keyword>
<dbReference type="PATRIC" id="fig|1423755.3.peg.957"/>
<dbReference type="InterPro" id="IPR005019">
    <property type="entry name" value="Adenine_glyco"/>
</dbReference>
<dbReference type="EMBL" id="AZGD01000090">
    <property type="protein sequence ID" value="KRM19112.1"/>
    <property type="molecule type" value="Genomic_DNA"/>
</dbReference>
<dbReference type="AlphaFoldDB" id="A0A0R1WMH5"/>
<dbReference type="Gene3D" id="1.10.340.30">
    <property type="entry name" value="Hypothetical protein, domain 2"/>
    <property type="match status" value="1"/>
</dbReference>
<dbReference type="InterPro" id="IPR011257">
    <property type="entry name" value="DNA_glycosylase"/>
</dbReference>
<dbReference type="PANTHER" id="PTHR30037:SF4">
    <property type="entry name" value="DNA-3-METHYLADENINE GLYCOSYLASE I"/>
    <property type="match status" value="1"/>
</dbReference>
<protein>
    <submittedName>
        <fullName evidence="2">DNA-3-methyladenine glycosylase</fullName>
    </submittedName>
</protein>
<comment type="caution">
    <text evidence="2">The sequence shown here is derived from an EMBL/GenBank/DDBJ whole genome shotgun (WGS) entry which is preliminary data.</text>
</comment>
<organism evidence="2 3">
    <name type="scientific">Ligilactobacillus hayakitensis DSM 18933 = JCM 14209</name>
    <dbReference type="NCBI Taxonomy" id="1423755"/>
    <lineage>
        <taxon>Bacteria</taxon>
        <taxon>Bacillati</taxon>
        <taxon>Bacillota</taxon>
        <taxon>Bacilli</taxon>
        <taxon>Lactobacillales</taxon>
        <taxon>Lactobacillaceae</taxon>
        <taxon>Ligilactobacillus</taxon>
    </lineage>
</organism>
<evidence type="ECO:0000313" key="2">
    <source>
        <dbReference type="EMBL" id="KRM19112.1"/>
    </source>
</evidence>
<reference evidence="2 3" key="1">
    <citation type="journal article" date="2015" name="Genome Announc.">
        <title>Expanding the biotechnology potential of lactobacilli through comparative genomics of 213 strains and associated genera.</title>
        <authorList>
            <person name="Sun Z."/>
            <person name="Harris H.M."/>
            <person name="McCann A."/>
            <person name="Guo C."/>
            <person name="Argimon S."/>
            <person name="Zhang W."/>
            <person name="Yang X."/>
            <person name="Jeffery I.B."/>
            <person name="Cooney J.C."/>
            <person name="Kagawa T.F."/>
            <person name="Liu W."/>
            <person name="Song Y."/>
            <person name="Salvetti E."/>
            <person name="Wrobel A."/>
            <person name="Rasinkangas P."/>
            <person name="Parkhill J."/>
            <person name="Rea M.C."/>
            <person name="O'Sullivan O."/>
            <person name="Ritari J."/>
            <person name="Douillard F.P."/>
            <person name="Paul Ross R."/>
            <person name="Yang R."/>
            <person name="Briner A.E."/>
            <person name="Felis G.E."/>
            <person name="de Vos W.M."/>
            <person name="Barrangou R."/>
            <person name="Klaenhammer T.R."/>
            <person name="Caufield P.W."/>
            <person name="Cui Y."/>
            <person name="Zhang H."/>
            <person name="O'Toole P.W."/>
        </authorList>
    </citation>
    <scope>NUCLEOTIDE SEQUENCE [LARGE SCALE GENOMIC DNA]</scope>
    <source>
        <strain evidence="2 3">DSM 18933</strain>
    </source>
</reference>